<dbReference type="AlphaFoldDB" id="A0AAV2CJP9"/>
<name>A0AAV2CJP9_9ROSI</name>
<feature type="compositionally biased region" description="Basic and acidic residues" evidence="1">
    <location>
        <begin position="1"/>
        <end position="28"/>
    </location>
</feature>
<dbReference type="EMBL" id="OZ034813">
    <property type="protein sequence ID" value="CAL1356003.1"/>
    <property type="molecule type" value="Genomic_DNA"/>
</dbReference>
<keyword evidence="3" id="KW-1185">Reference proteome</keyword>
<protein>
    <submittedName>
        <fullName evidence="2">Uncharacterized protein</fullName>
    </submittedName>
</protein>
<proteinExistence type="predicted"/>
<dbReference type="Proteomes" id="UP001497516">
    <property type="component" value="Chromosome 1"/>
</dbReference>
<sequence>MTEEERSKEHAEMEVRDRGREERPELERGIGGGRLLSILPRARDKVEVEEGDSGGSRRQAERAEIGRSQRDL</sequence>
<feature type="compositionally biased region" description="Basic and acidic residues" evidence="1">
    <location>
        <begin position="58"/>
        <end position="72"/>
    </location>
</feature>
<gene>
    <name evidence="2" type="ORF">LTRI10_LOCUS3728</name>
</gene>
<reference evidence="2 3" key="1">
    <citation type="submission" date="2024-04" db="EMBL/GenBank/DDBJ databases">
        <authorList>
            <person name="Fracassetti M."/>
        </authorList>
    </citation>
    <scope>NUCLEOTIDE SEQUENCE [LARGE SCALE GENOMIC DNA]</scope>
</reference>
<feature type="region of interest" description="Disordered" evidence="1">
    <location>
        <begin position="44"/>
        <end position="72"/>
    </location>
</feature>
<organism evidence="2 3">
    <name type="scientific">Linum trigynum</name>
    <dbReference type="NCBI Taxonomy" id="586398"/>
    <lineage>
        <taxon>Eukaryota</taxon>
        <taxon>Viridiplantae</taxon>
        <taxon>Streptophyta</taxon>
        <taxon>Embryophyta</taxon>
        <taxon>Tracheophyta</taxon>
        <taxon>Spermatophyta</taxon>
        <taxon>Magnoliopsida</taxon>
        <taxon>eudicotyledons</taxon>
        <taxon>Gunneridae</taxon>
        <taxon>Pentapetalae</taxon>
        <taxon>rosids</taxon>
        <taxon>fabids</taxon>
        <taxon>Malpighiales</taxon>
        <taxon>Linaceae</taxon>
        <taxon>Linum</taxon>
    </lineage>
</organism>
<accession>A0AAV2CJP9</accession>
<evidence type="ECO:0000256" key="1">
    <source>
        <dbReference type="SAM" id="MobiDB-lite"/>
    </source>
</evidence>
<evidence type="ECO:0000313" key="2">
    <source>
        <dbReference type="EMBL" id="CAL1356003.1"/>
    </source>
</evidence>
<feature type="region of interest" description="Disordered" evidence="1">
    <location>
        <begin position="1"/>
        <end position="31"/>
    </location>
</feature>
<evidence type="ECO:0000313" key="3">
    <source>
        <dbReference type="Proteomes" id="UP001497516"/>
    </source>
</evidence>